<dbReference type="RefSeq" id="WP_382235762.1">
    <property type="nucleotide sequence ID" value="NZ_JBHTCC010000003.1"/>
</dbReference>
<keyword evidence="2" id="KW-1185">Reference proteome</keyword>
<sequence length="53" mass="5863">MQSTTRENWTHSHVFNEGNPLAERNTLAVVAIGDSAMDSAAAIRESKEITKYL</sequence>
<accession>A0ABW2J967</accession>
<proteinExistence type="predicted"/>
<reference evidence="2" key="1">
    <citation type="journal article" date="2019" name="Int. J. Syst. Evol. Microbiol.">
        <title>The Global Catalogue of Microorganisms (GCM) 10K type strain sequencing project: providing services to taxonomists for standard genome sequencing and annotation.</title>
        <authorList>
            <consortium name="The Broad Institute Genomics Platform"/>
            <consortium name="The Broad Institute Genome Sequencing Center for Infectious Disease"/>
            <person name="Wu L."/>
            <person name="Ma J."/>
        </authorList>
    </citation>
    <scope>NUCLEOTIDE SEQUENCE [LARGE SCALE GENOMIC DNA]</scope>
    <source>
        <strain evidence="2">CCUG 36956</strain>
    </source>
</reference>
<evidence type="ECO:0000313" key="2">
    <source>
        <dbReference type="Proteomes" id="UP001596379"/>
    </source>
</evidence>
<name>A0ABW2J967_9BURK</name>
<organism evidence="1 2">
    <name type="scientific">Herminiimonas aquatilis</name>
    <dbReference type="NCBI Taxonomy" id="345342"/>
    <lineage>
        <taxon>Bacteria</taxon>
        <taxon>Pseudomonadati</taxon>
        <taxon>Pseudomonadota</taxon>
        <taxon>Betaproteobacteria</taxon>
        <taxon>Burkholderiales</taxon>
        <taxon>Oxalobacteraceae</taxon>
        <taxon>Herminiimonas</taxon>
    </lineage>
</organism>
<protein>
    <submittedName>
        <fullName evidence="1">Uncharacterized protein</fullName>
    </submittedName>
</protein>
<comment type="caution">
    <text evidence="1">The sequence shown here is derived from an EMBL/GenBank/DDBJ whole genome shotgun (WGS) entry which is preliminary data.</text>
</comment>
<gene>
    <name evidence="1" type="ORF">ACFQO0_14305</name>
</gene>
<dbReference type="Proteomes" id="UP001596379">
    <property type="component" value="Unassembled WGS sequence"/>
</dbReference>
<evidence type="ECO:0000313" key="1">
    <source>
        <dbReference type="EMBL" id="MFC7299612.1"/>
    </source>
</evidence>
<dbReference type="EMBL" id="JBHTCC010000003">
    <property type="protein sequence ID" value="MFC7299612.1"/>
    <property type="molecule type" value="Genomic_DNA"/>
</dbReference>